<feature type="domain" description="DUF7309" evidence="2">
    <location>
        <begin position="9"/>
        <end position="171"/>
    </location>
</feature>
<accession>A0A2U0U4P1</accession>
<dbReference type="OrthoDB" id="9801392at2"/>
<dbReference type="RefSeq" id="WP_116616885.1">
    <property type="nucleotide sequence ID" value="NZ_CAMQYP010000003.1"/>
</dbReference>
<feature type="domain" description="DUF6930" evidence="1">
    <location>
        <begin position="228"/>
        <end position="338"/>
    </location>
</feature>
<dbReference type="AlphaFoldDB" id="A0A2U0U4P1"/>
<dbReference type="Pfam" id="PF23988">
    <property type="entry name" value="DUF7309"/>
    <property type="match status" value="1"/>
</dbReference>
<reference evidence="3 4" key="1">
    <citation type="submission" date="2018-05" db="EMBL/GenBank/DDBJ databases">
        <title>Genomic Encyclopedia of Type Strains, Phase IV (KMG-IV): sequencing the most valuable type-strain genomes for metagenomic binning, comparative biology and taxonomic classification.</title>
        <authorList>
            <person name="Goeker M."/>
        </authorList>
    </citation>
    <scope>NUCLEOTIDE SEQUENCE [LARGE SCALE GENOMIC DNA]</scope>
    <source>
        <strain evidence="3 4">DSM 100333</strain>
    </source>
</reference>
<dbReference type="EMBL" id="QENY01000015">
    <property type="protein sequence ID" value="PVX51678.1"/>
    <property type="molecule type" value="Genomic_DNA"/>
</dbReference>
<sequence>MGKNILTDDMLQAAFAFRKQEPWNVLGDYNVFAVKLSCGETGYCSVMGEAGIMHGLGLYVGRKQFSSFLRSLTIKKEPHYEFLENITLLNYIVCSFDAAKDIEANDKKRIREFSQRTNQTIPRKNGWPNFIKYKPNHAPWRITDKQDAQNLTEAMRATVFLASYMIEHPSENVGFGPEGDYPDYRGGKTVPMLISTGEEQYEWSTTQLPAFEDEEYPVVQFDNDIMAHRIKKLPKDQPLCCRMLHMHQPALTDQHSTPIYPHLLLVVGKEDGYAIPIMGKDINIDAKEMLNKLGETICDIGKKPEEIETAGDKTYNLLKHFCERCDIPLHKKKKMDEVWEEVATYMYTVL</sequence>
<evidence type="ECO:0000259" key="2">
    <source>
        <dbReference type="Pfam" id="PF23988"/>
    </source>
</evidence>
<proteinExistence type="predicted"/>
<evidence type="ECO:0000313" key="3">
    <source>
        <dbReference type="EMBL" id="PVX51678.1"/>
    </source>
</evidence>
<dbReference type="InterPro" id="IPR055733">
    <property type="entry name" value="DUF7309"/>
</dbReference>
<gene>
    <name evidence="3" type="ORF">C7379_11530</name>
</gene>
<evidence type="ECO:0000259" key="1">
    <source>
        <dbReference type="Pfam" id="PF22007"/>
    </source>
</evidence>
<dbReference type="Pfam" id="PF22007">
    <property type="entry name" value="DUF6930"/>
    <property type="match status" value="1"/>
</dbReference>
<organism evidence="3 4">
    <name type="scientific">Hallella colorans</name>
    <dbReference type="NCBI Taxonomy" id="1703337"/>
    <lineage>
        <taxon>Bacteria</taxon>
        <taxon>Pseudomonadati</taxon>
        <taxon>Bacteroidota</taxon>
        <taxon>Bacteroidia</taxon>
        <taxon>Bacteroidales</taxon>
        <taxon>Prevotellaceae</taxon>
        <taxon>Hallella</taxon>
    </lineage>
</organism>
<name>A0A2U0U4P1_9BACT</name>
<keyword evidence="4" id="KW-1185">Reference proteome</keyword>
<evidence type="ECO:0000313" key="4">
    <source>
        <dbReference type="Proteomes" id="UP000245870"/>
    </source>
</evidence>
<dbReference type="Proteomes" id="UP000245870">
    <property type="component" value="Unassembled WGS sequence"/>
</dbReference>
<comment type="caution">
    <text evidence="3">The sequence shown here is derived from an EMBL/GenBank/DDBJ whole genome shotgun (WGS) entry which is preliminary data.</text>
</comment>
<protein>
    <submittedName>
        <fullName evidence="3">Uncharacterized protein</fullName>
    </submittedName>
</protein>
<dbReference type="InterPro" id="IPR054216">
    <property type="entry name" value="DUF6930"/>
</dbReference>